<evidence type="ECO:0000313" key="4">
    <source>
        <dbReference type="EMBL" id="KJA28614.1"/>
    </source>
</evidence>
<feature type="compositionally biased region" description="Polar residues" evidence="1">
    <location>
        <begin position="728"/>
        <end position="741"/>
    </location>
</feature>
<evidence type="ECO:0000256" key="2">
    <source>
        <dbReference type="SAM" id="Phobius"/>
    </source>
</evidence>
<dbReference type="EMBL" id="KN817521">
    <property type="protein sequence ID" value="KJA28614.1"/>
    <property type="molecule type" value="Genomic_DNA"/>
</dbReference>
<evidence type="ECO:0000313" key="5">
    <source>
        <dbReference type="Proteomes" id="UP000054270"/>
    </source>
</evidence>
<reference evidence="5" key="1">
    <citation type="submission" date="2014-04" db="EMBL/GenBank/DDBJ databases">
        <title>Evolutionary Origins and Diversification of the Mycorrhizal Mutualists.</title>
        <authorList>
            <consortium name="DOE Joint Genome Institute"/>
            <consortium name="Mycorrhizal Genomics Consortium"/>
            <person name="Kohler A."/>
            <person name="Kuo A."/>
            <person name="Nagy L.G."/>
            <person name="Floudas D."/>
            <person name="Copeland A."/>
            <person name="Barry K.W."/>
            <person name="Cichocki N."/>
            <person name="Veneault-Fourrey C."/>
            <person name="LaButti K."/>
            <person name="Lindquist E.A."/>
            <person name="Lipzen A."/>
            <person name="Lundell T."/>
            <person name="Morin E."/>
            <person name="Murat C."/>
            <person name="Riley R."/>
            <person name="Ohm R."/>
            <person name="Sun H."/>
            <person name="Tunlid A."/>
            <person name="Henrissat B."/>
            <person name="Grigoriev I.V."/>
            <person name="Hibbett D.S."/>
            <person name="Martin F."/>
        </authorList>
    </citation>
    <scope>NUCLEOTIDE SEQUENCE [LARGE SCALE GENOMIC DNA]</scope>
    <source>
        <strain evidence="5">FD-334 SS-4</strain>
    </source>
</reference>
<organism evidence="4 5">
    <name type="scientific">Hypholoma sublateritium (strain FD-334 SS-4)</name>
    <dbReference type="NCBI Taxonomy" id="945553"/>
    <lineage>
        <taxon>Eukaryota</taxon>
        <taxon>Fungi</taxon>
        <taxon>Dikarya</taxon>
        <taxon>Basidiomycota</taxon>
        <taxon>Agaricomycotina</taxon>
        <taxon>Agaricomycetes</taxon>
        <taxon>Agaricomycetidae</taxon>
        <taxon>Agaricales</taxon>
        <taxon>Agaricineae</taxon>
        <taxon>Strophariaceae</taxon>
        <taxon>Hypholoma</taxon>
    </lineage>
</organism>
<name>A0A0D2PCN8_HYPSF</name>
<keyword evidence="2" id="KW-0812">Transmembrane</keyword>
<evidence type="ECO:0000259" key="3">
    <source>
        <dbReference type="Pfam" id="PF20153"/>
    </source>
</evidence>
<accession>A0A0D2PCN8</accession>
<gene>
    <name evidence="4" type="ORF">HYPSUDRAFT_34059</name>
</gene>
<proteinExistence type="predicted"/>
<dbReference type="OrthoDB" id="2995154at2759"/>
<dbReference type="Proteomes" id="UP000054270">
    <property type="component" value="Unassembled WGS sequence"/>
</dbReference>
<dbReference type="STRING" id="945553.A0A0D2PCN8"/>
<feature type="region of interest" description="Disordered" evidence="1">
    <location>
        <begin position="717"/>
        <end position="741"/>
    </location>
</feature>
<dbReference type="InterPro" id="IPR045338">
    <property type="entry name" value="DUF6535"/>
</dbReference>
<feature type="transmembrane region" description="Helical" evidence="2">
    <location>
        <begin position="188"/>
        <end position="208"/>
    </location>
</feature>
<feature type="transmembrane region" description="Helical" evidence="2">
    <location>
        <begin position="47"/>
        <end position="64"/>
    </location>
</feature>
<keyword evidence="2" id="KW-0472">Membrane</keyword>
<dbReference type="AlphaFoldDB" id="A0A0D2PCN8"/>
<evidence type="ECO:0000256" key="1">
    <source>
        <dbReference type="SAM" id="MobiDB-lite"/>
    </source>
</evidence>
<protein>
    <recommendedName>
        <fullName evidence="3">DUF6535 domain-containing protein</fullName>
    </recommendedName>
</protein>
<dbReference type="Pfam" id="PF20153">
    <property type="entry name" value="DUF6535"/>
    <property type="match status" value="1"/>
</dbReference>
<keyword evidence="5" id="KW-1185">Reference proteome</keyword>
<dbReference type="OMA" id="QKRAITC"/>
<sequence>MVDQKLTLDYQPHSYDDPSANLWSTYLSKSEKYDKTVAQNWKSDMDAILIFAGLFSASLTAFIVESYKTLNPDSDSASAFLLSQILLHQLASGGNSSSSSVPDLTPILSQFDQSSFSPSVSSIICNILWFLSLGFSLVCALSATMIEQWTRQYLQASTSRPAPQDRARMNAYLNQGIKRYKMATIVEIIPPLLHISLFLFFAGLVAFLSAINSILQYIMLVLLICCCLLYLVVTVLPTFDLSCPYWTPLSGHCWSLLRKLSLLSRRDADGNELPVALHMTTARELDAIEITPQRDQRDLKSMCWTLSSLREDNEFEPFVEVIPAVVSGFDYSAKWLMDCLTKHDDIAIKLGHRIPGLLVTCNAQVLDPATAQKRAITCIKAMWSLTMLSMPNPAAAQDPLSFRGKLVFKEDTFGLIERVQNRIPSVEPYGISTSVVIGRALLDTYIDRVTILENDLAILMQTGQLPEHWTEKKRLEVIGIMTPTDVGKLLEISRSRMQAVMDGEFAALKGLTRPFPYILLEGLVFHLTRLVAVAPIPRAIYGLDTKLILEISDCLNIFSAIVNQAGMNLCLEYIESILQAEVLPHEAFNTLRRTFFRIDFGMRLTDNPGFSVNINYEKKPTFSKVSQERLVAYLEEVVEPTALHTRVPHSIIGIILTLTGRALSSSTLILKAIGIVENYTKFNTNDSAPKALQNLMRSLPDDARGCKPLDLFSSHVSADAKPERPLTKSRTNTLASSVTMS</sequence>
<feature type="transmembrane region" description="Helical" evidence="2">
    <location>
        <begin position="214"/>
        <end position="236"/>
    </location>
</feature>
<feature type="domain" description="DUF6535" evidence="3">
    <location>
        <begin position="23"/>
        <end position="209"/>
    </location>
</feature>
<feature type="transmembrane region" description="Helical" evidence="2">
    <location>
        <begin position="127"/>
        <end position="146"/>
    </location>
</feature>
<keyword evidence="2" id="KW-1133">Transmembrane helix</keyword>